<dbReference type="PANTHER" id="PTHR43531">
    <property type="entry name" value="PROTEIN ICFG"/>
    <property type="match status" value="1"/>
</dbReference>
<keyword evidence="5" id="KW-0472">Membrane</keyword>
<dbReference type="PROSITE" id="PS51257">
    <property type="entry name" value="PROKAR_LIPOPROTEIN"/>
    <property type="match status" value="1"/>
</dbReference>
<feature type="compositionally biased region" description="Basic and acidic residues" evidence="4">
    <location>
        <begin position="459"/>
        <end position="477"/>
    </location>
</feature>
<evidence type="ECO:0000313" key="8">
    <source>
        <dbReference type="Proteomes" id="UP000663722"/>
    </source>
</evidence>
<dbReference type="InterPro" id="IPR004090">
    <property type="entry name" value="Chemotax_Me-accpt_rcpt"/>
</dbReference>
<evidence type="ECO:0000256" key="3">
    <source>
        <dbReference type="PROSITE-ProRule" id="PRU00284"/>
    </source>
</evidence>
<dbReference type="AlphaFoldDB" id="A0A975GUJ7"/>
<protein>
    <submittedName>
        <fullName evidence="7">Methyl-accepting chemotaxis protein domain-containing protein, double Cache domain-containing</fullName>
    </submittedName>
</protein>
<dbReference type="SUPFAM" id="SSF58104">
    <property type="entry name" value="Methyl-accepting chemotaxis protein (MCP) signaling domain"/>
    <property type="match status" value="1"/>
</dbReference>
<feature type="transmembrane region" description="Helical" evidence="5">
    <location>
        <begin position="21"/>
        <end position="40"/>
    </location>
</feature>
<feature type="transmembrane region" description="Helical" evidence="5">
    <location>
        <begin position="169"/>
        <end position="188"/>
    </location>
</feature>
<dbReference type="PANTHER" id="PTHR43531:SF11">
    <property type="entry name" value="METHYL-ACCEPTING CHEMOTAXIS PROTEIN 3"/>
    <property type="match status" value="1"/>
</dbReference>
<comment type="similarity">
    <text evidence="2">Belongs to the methyl-accepting chemotaxis (MCP) protein family.</text>
</comment>
<evidence type="ECO:0000256" key="4">
    <source>
        <dbReference type="SAM" id="MobiDB-lite"/>
    </source>
</evidence>
<dbReference type="Pfam" id="PF00015">
    <property type="entry name" value="MCPsignal"/>
    <property type="match status" value="1"/>
</dbReference>
<evidence type="ECO:0000313" key="7">
    <source>
        <dbReference type="EMBL" id="QTA93073.1"/>
    </source>
</evidence>
<dbReference type="PRINTS" id="PR00260">
    <property type="entry name" value="CHEMTRNSDUCR"/>
</dbReference>
<evidence type="ECO:0000256" key="1">
    <source>
        <dbReference type="ARBA" id="ARBA00022500"/>
    </source>
</evidence>
<keyword evidence="5" id="KW-1133">Transmembrane helix</keyword>
<organism evidence="7 8">
    <name type="scientific">Desulfonema magnum</name>
    <dbReference type="NCBI Taxonomy" id="45655"/>
    <lineage>
        <taxon>Bacteria</taxon>
        <taxon>Pseudomonadati</taxon>
        <taxon>Thermodesulfobacteriota</taxon>
        <taxon>Desulfobacteria</taxon>
        <taxon>Desulfobacterales</taxon>
        <taxon>Desulfococcaceae</taxon>
        <taxon>Desulfonema</taxon>
    </lineage>
</organism>
<dbReference type="GO" id="GO:0005886">
    <property type="term" value="C:plasma membrane"/>
    <property type="evidence" value="ECO:0007669"/>
    <property type="project" value="TreeGrafter"/>
</dbReference>
<proteinExistence type="inferred from homology"/>
<accession>A0A975GUJ7</accession>
<keyword evidence="8" id="KW-1185">Reference proteome</keyword>
<keyword evidence="5" id="KW-0812">Transmembrane</keyword>
<dbReference type="Proteomes" id="UP000663722">
    <property type="component" value="Chromosome"/>
</dbReference>
<keyword evidence="3" id="KW-0807">Transducer</keyword>
<name>A0A975GUJ7_9BACT</name>
<dbReference type="GO" id="GO:0004888">
    <property type="term" value="F:transmembrane signaling receptor activity"/>
    <property type="evidence" value="ECO:0007669"/>
    <property type="project" value="InterPro"/>
</dbReference>
<dbReference type="SMART" id="SM00283">
    <property type="entry name" value="MA"/>
    <property type="match status" value="1"/>
</dbReference>
<dbReference type="EMBL" id="CP061800">
    <property type="protein sequence ID" value="QTA93073.1"/>
    <property type="molecule type" value="Genomic_DNA"/>
</dbReference>
<evidence type="ECO:0000256" key="5">
    <source>
        <dbReference type="SAM" id="Phobius"/>
    </source>
</evidence>
<dbReference type="KEGG" id="dmm:dnm_091700"/>
<dbReference type="InterPro" id="IPR051310">
    <property type="entry name" value="MCP_chemotaxis"/>
</dbReference>
<sequence length="506" mass="56098">MNIKSIYKSLLRKSIRLKISAILIVQTTIIMACFVIFNYFTTKSNMDNELKYLADITVERLAKNLAVSLWDVDKHLAEETILSEMMEKRIYAIIVKREDGKTVFIGKERDDKWAITESDSKEGISIAKIRKHKVNMQMSRDIMKDYEGLGVVEIYISSKFMLEELFNSVVYLAITAFIINIALVFTLFDSIKRFVIRPINHVVNGLNQSAYQLAATAEEVASTSQSLSENAAEQAASVEESSASLEEMSAMSRETSELTLGAEDLMNKNIENSAQSLKSLIELTQQMSQIEADSGQMSQIIKTIDEIAFQTNLLALNAAIEAARAGETGAGFAVVAEEVRNLALRSTEAAKNTQLLLNTTVQRVTQAARSIKDINNDFEKIIESATVMGEKTASITQASKEQSKGIDQLNLTGNEIDKLTQHIAASSEESAAASQELSAQAEQMRSFADKLTAMTGGGVHDKAVSRTQDRQTVKTHNEVTPYNNFEPIKIKPKSLIPLDNDDFEDF</sequence>
<dbReference type="GO" id="GO:0007165">
    <property type="term" value="P:signal transduction"/>
    <property type="evidence" value="ECO:0007669"/>
    <property type="project" value="UniProtKB-KW"/>
</dbReference>
<reference evidence="7" key="1">
    <citation type="journal article" date="2021" name="Microb. Physiol.">
        <title>Proteogenomic Insights into the Physiology of Marine, Sulfate-Reducing, Filamentous Desulfonema limicola and Desulfonema magnum.</title>
        <authorList>
            <person name="Schnaars V."/>
            <person name="Wohlbrand L."/>
            <person name="Scheve S."/>
            <person name="Hinrichs C."/>
            <person name="Reinhardt R."/>
            <person name="Rabus R."/>
        </authorList>
    </citation>
    <scope>NUCLEOTIDE SEQUENCE</scope>
    <source>
        <strain evidence="7">4be13</strain>
    </source>
</reference>
<dbReference type="Gene3D" id="1.10.287.950">
    <property type="entry name" value="Methyl-accepting chemotaxis protein"/>
    <property type="match status" value="1"/>
</dbReference>
<feature type="domain" description="Methyl-accepting transducer" evidence="6">
    <location>
        <begin position="209"/>
        <end position="438"/>
    </location>
</feature>
<evidence type="ECO:0000256" key="2">
    <source>
        <dbReference type="ARBA" id="ARBA00029447"/>
    </source>
</evidence>
<dbReference type="PROSITE" id="PS50111">
    <property type="entry name" value="CHEMOTAXIS_TRANSDUC_2"/>
    <property type="match status" value="1"/>
</dbReference>
<dbReference type="GO" id="GO:0006935">
    <property type="term" value="P:chemotaxis"/>
    <property type="evidence" value="ECO:0007669"/>
    <property type="project" value="UniProtKB-KW"/>
</dbReference>
<keyword evidence="1" id="KW-0145">Chemotaxis</keyword>
<dbReference type="RefSeq" id="WP_207680177.1">
    <property type="nucleotide sequence ID" value="NZ_CP061800.1"/>
</dbReference>
<evidence type="ECO:0000259" key="6">
    <source>
        <dbReference type="PROSITE" id="PS50111"/>
    </source>
</evidence>
<gene>
    <name evidence="7" type="ORF">dnm_091700</name>
</gene>
<feature type="region of interest" description="Disordered" evidence="4">
    <location>
        <begin position="458"/>
        <end position="480"/>
    </location>
</feature>
<dbReference type="InterPro" id="IPR004089">
    <property type="entry name" value="MCPsignal_dom"/>
</dbReference>